<dbReference type="RefSeq" id="WP_208631729.1">
    <property type="nucleotide sequence ID" value="NZ_CP059319.1"/>
</dbReference>
<keyword evidence="1" id="KW-0812">Transmembrane</keyword>
<evidence type="ECO:0000313" key="3">
    <source>
        <dbReference type="Proteomes" id="UP000664914"/>
    </source>
</evidence>
<accession>A0A975D065</accession>
<proteinExistence type="predicted"/>
<sequence>MTSADKVTALLSAILICGIVFALFRFAIPALVNTQTDAGLIGAGITALFAIGLAATALLKAGELLGLTEGSSDE</sequence>
<name>A0A975D065_9SPHN</name>
<protein>
    <submittedName>
        <fullName evidence="2">Uncharacterized protein</fullName>
    </submittedName>
</protein>
<keyword evidence="1" id="KW-0472">Membrane</keyword>
<feature type="transmembrane region" description="Helical" evidence="1">
    <location>
        <begin position="40"/>
        <end position="59"/>
    </location>
</feature>
<reference evidence="2" key="2">
    <citation type="submission" date="2021-04" db="EMBL/GenBank/DDBJ databases">
        <title>Isolation and genomic analysis of the ibuprofen-degrading bacterium Sphingomonas strain MPO218.</title>
        <authorList>
            <person name="Aulestia M."/>
            <person name="Flores A."/>
            <person name="Mangas E.L."/>
            <person name="Perez-Pulido A.J."/>
            <person name="Santero E."/>
            <person name="Camacho E.M."/>
        </authorList>
    </citation>
    <scope>NUCLEOTIDE SEQUENCE</scope>
    <source>
        <strain evidence="2">MPO218</strain>
    </source>
</reference>
<keyword evidence="1" id="KW-1133">Transmembrane helix</keyword>
<evidence type="ECO:0000313" key="2">
    <source>
        <dbReference type="EMBL" id="QTH19766.1"/>
    </source>
</evidence>
<organism evidence="2 3">
    <name type="scientific">Rhizorhabdus wittichii</name>
    <dbReference type="NCBI Taxonomy" id="160791"/>
    <lineage>
        <taxon>Bacteria</taxon>
        <taxon>Pseudomonadati</taxon>
        <taxon>Pseudomonadota</taxon>
        <taxon>Alphaproteobacteria</taxon>
        <taxon>Sphingomonadales</taxon>
        <taxon>Sphingomonadaceae</taxon>
        <taxon>Rhizorhabdus</taxon>
    </lineage>
</organism>
<evidence type="ECO:0000256" key="1">
    <source>
        <dbReference type="SAM" id="Phobius"/>
    </source>
</evidence>
<dbReference type="Proteomes" id="UP000664914">
    <property type="component" value="Chromosome"/>
</dbReference>
<dbReference type="AlphaFoldDB" id="A0A975D065"/>
<gene>
    <name evidence="2" type="ORF">HRJ34_15465</name>
</gene>
<dbReference type="EMBL" id="CP059319">
    <property type="protein sequence ID" value="QTH19766.1"/>
    <property type="molecule type" value="Genomic_DNA"/>
</dbReference>
<reference evidence="2" key="1">
    <citation type="submission" date="2020-07" db="EMBL/GenBank/DDBJ databases">
        <authorList>
            <person name="Camacho E."/>
        </authorList>
    </citation>
    <scope>NUCLEOTIDE SEQUENCE</scope>
    <source>
        <strain evidence="2">MPO218</strain>
    </source>
</reference>
<feature type="transmembrane region" description="Helical" evidence="1">
    <location>
        <begin position="7"/>
        <end position="28"/>
    </location>
</feature>